<keyword evidence="1" id="KW-0472">Membrane</keyword>
<evidence type="ECO:0000256" key="1">
    <source>
        <dbReference type="SAM" id="Phobius"/>
    </source>
</evidence>
<dbReference type="InterPro" id="IPR024232">
    <property type="entry name" value="SpoIIIAH"/>
</dbReference>
<keyword evidence="1" id="KW-0812">Transmembrane</keyword>
<protein>
    <submittedName>
        <fullName evidence="2">SpoIIIAH-like family protein</fullName>
    </submittedName>
</protein>
<name>A0ABU5CRA2_9BACI</name>
<sequence length="183" mass="20604">MLKKQTVWLLTMLSLMVVLSVYYILSPGNNDLAYIDDGKKTENKETTVDSAAEEGDATVEDISPGKDELFTTLRMDLDDDRSRAIARLKEVVAASEVSTEEKNKALDDITEIEQTTTKETTLEKTIIAANEYEDVLVRSNGEKVHVHVKIDKLTNEEVVQIMQMVRDEFGDVKVDVNYQQTEG</sequence>
<accession>A0ABU5CRA2</accession>
<dbReference type="Gene3D" id="1.10.287.4300">
    <property type="entry name" value="Stage III sporulation protein AH-like"/>
    <property type="match status" value="1"/>
</dbReference>
<evidence type="ECO:0000313" key="2">
    <source>
        <dbReference type="EMBL" id="MDY0408401.1"/>
    </source>
</evidence>
<organism evidence="2 3">
    <name type="scientific">Paracerasibacillus soli</name>
    <dbReference type="NCBI Taxonomy" id="480284"/>
    <lineage>
        <taxon>Bacteria</taxon>
        <taxon>Bacillati</taxon>
        <taxon>Bacillota</taxon>
        <taxon>Bacilli</taxon>
        <taxon>Bacillales</taxon>
        <taxon>Bacillaceae</taxon>
        <taxon>Paracerasibacillus</taxon>
    </lineage>
</organism>
<feature type="transmembrane region" description="Helical" evidence="1">
    <location>
        <begin position="7"/>
        <end position="25"/>
    </location>
</feature>
<keyword evidence="1" id="KW-1133">Transmembrane helix</keyword>
<dbReference type="InterPro" id="IPR038503">
    <property type="entry name" value="SpoIIIAH_sf"/>
</dbReference>
<dbReference type="Proteomes" id="UP001275315">
    <property type="component" value="Unassembled WGS sequence"/>
</dbReference>
<comment type="caution">
    <text evidence="2">The sequence shown here is derived from an EMBL/GenBank/DDBJ whole genome shotgun (WGS) entry which is preliminary data.</text>
</comment>
<dbReference type="EMBL" id="JAWDIQ010000001">
    <property type="protein sequence ID" value="MDY0408401.1"/>
    <property type="molecule type" value="Genomic_DNA"/>
</dbReference>
<evidence type="ECO:0000313" key="3">
    <source>
        <dbReference type="Proteomes" id="UP001275315"/>
    </source>
</evidence>
<dbReference type="Pfam" id="PF12685">
    <property type="entry name" value="SpoIIIAH"/>
    <property type="match status" value="1"/>
</dbReference>
<reference evidence="2 3" key="1">
    <citation type="submission" date="2023-10" db="EMBL/GenBank/DDBJ databases">
        <title>Virgibacillus soli CC-YMP-6 genome.</title>
        <authorList>
            <person name="Miliotis G."/>
            <person name="Sengupta P."/>
            <person name="Hameed A."/>
            <person name="Chuvochina M."/>
            <person name="Mcdonagh F."/>
            <person name="Simpson A.C."/>
            <person name="Singh N.K."/>
            <person name="Rekha P.D."/>
            <person name="Raman K."/>
            <person name="Hugenholtz P."/>
            <person name="Venkateswaran K."/>
        </authorList>
    </citation>
    <scope>NUCLEOTIDE SEQUENCE [LARGE SCALE GENOMIC DNA]</scope>
    <source>
        <strain evidence="2 3">CC-YMP-6</strain>
    </source>
</reference>
<keyword evidence="3" id="KW-1185">Reference proteome</keyword>
<dbReference type="RefSeq" id="WP_320379138.1">
    <property type="nucleotide sequence ID" value="NZ_JAWDIQ010000001.1"/>
</dbReference>
<gene>
    <name evidence="2" type="ORF">RWD45_07315</name>
</gene>
<proteinExistence type="predicted"/>